<evidence type="ECO:0000313" key="2">
    <source>
        <dbReference type="Proteomes" id="UP001062846"/>
    </source>
</evidence>
<evidence type="ECO:0000313" key="1">
    <source>
        <dbReference type="EMBL" id="KAI8524476.1"/>
    </source>
</evidence>
<sequence length="74" mass="7821">MGCGGFVLSLEMVVFDLVMTAPVTLCVGSNLVMAMILVRFERALRVLDATDHSSLGTNGSLPWRRAFGGYGGGV</sequence>
<accession>A0ACC0L7H9</accession>
<organism evidence="1 2">
    <name type="scientific">Rhododendron molle</name>
    <name type="common">Chinese azalea</name>
    <name type="synonym">Azalea mollis</name>
    <dbReference type="NCBI Taxonomy" id="49168"/>
    <lineage>
        <taxon>Eukaryota</taxon>
        <taxon>Viridiplantae</taxon>
        <taxon>Streptophyta</taxon>
        <taxon>Embryophyta</taxon>
        <taxon>Tracheophyta</taxon>
        <taxon>Spermatophyta</taxon>
        <taxon>Magnoliopsida</taxon>
        <taxon>eudicotyledons</taxon>
        <taxon>Gunneridae</taxon>
        <taxon>Pentapetalae</taxon>
        <taxon>asterids</taxon>
        <taxon>Ericales</taxon>
        <taxon>Ericaceae</taxon>
        <taxon>Ericoideae</taxon>
        <taxon>Rhodoreae</taxon>
        <taxon>Rhododendron</taxon>
    </lineage>
</organism>
<keyword evidence="2" id="KW-1185">Reference proteome</keyword>
<protein>
    <submittedName>
        <fullName evidence="1">Uncharacterized protein</fullName>
    </submittedName>
</protein>
<comment type="caution">
    <text evidence="1">The sequence shown here is derived from an EMBL/GenBank/DDBJ whole genome shotgun (WGS) entry which is preliminary data.</text>
</comment>
<proteinExistence type="predicted"/>
<reference evidence="1" key="1">
    <citation type="submission" date="2022-02" db="EMBL/GenBank/DDBJ databases">
        <title>Plant Genome Project.</title>
        <authorList>
            <person name="Zhang R.-G."/>
        </authorList>
    </citation>
    <scope>NUCLEOTIDE SEQUENCE</scope>
    <source>
        <strain evidence="1">AT1</strain>
    </source>
</reference>
<dbReference type="EMBL" id="CM046400">
    <property type="protein sequence ID" value="KAI8524476.1"/>
    <property type="molecule type" value="Genomic_DNA"/>
</dbReference>
<dbReference type="Proteomes" id="UP001062846">
    <property type="component" value="Chromosome 13"/>
</dbReference>
<gene>
    <name evidence="1" type="ORF">RHMOL_Rhmol13G0152200</name>
</gene>
<name>A0ACC0L7H9_RHOML</name>